<accession>A0AB36FL74</accession>
<name>A0AB36FL74_ALTMA</name>
<comment type="caution">
    <text evidence="2">The sequence shown here is derived from an EMBL/GenBank/DDBJ whole genome shotgun (WGS) entry which is preliminary data.</text>
</comment>
<feature type="transmembrane region" description="Helical" evidence="1">
    <location>
        <begin position="27"/>
        <end position="45"/>
    </location>
</feature>
<keyword evidence="1" id="KW-0472">Membrane</keyword>
<evidence type="ECO:0000313" key="2">
    <source>
        <dbReference type="EMBL" id="OES24807.1"/>
    </source>
</evidence>
<evidence type="ECO:0000256" key="1">
    <source>
        <dbReference type="SAM" id="Phobius"/>
    </source>
</evidence>
<organism evidence="2 3">
    <name type="scientific">Alteromonas macleodii</name>
    <name type="common">Pseudoalteromonas macleodii</name>
    <dbReference type="NCBI Taxonomy" id="28108"/>
    <lineage>
        <taxon>Bacteria</taxon>
        <taxon>Pseudomonadati</taxon>
        <taxon>Pseudomonadota</taxon>
        <taxon>Gammaproteobacteria</taxon>
        <taxon>Alteromonadales</taxon>
        <taxon>Alteromonadaceae</taxon>
        <taxon>Alteromonas/Salinimonas group</taxon>
        <taxon>Alteromonas</taxon>
    </lineage>
</organism>
<feature type="transmembrane region" description="Helical" evidence="1">
    <location>
        <begin position="51"/>
        <end position="71"/>
    </location>
</feature>
<sequence>MTMNSQSELSDKALTSRLMSETTNHPVTLSTAVIGILGGAGSALFASSEVFMVLLGIAGLSGAACVAFVLNKTMWGKHRAMLAIIEKVRLETIEEREKTALAVKDDLTTFADQDSLKQLTQLKTKFAAFENVLDRQFDRDELSHKRYLTTAEQLYFSAVDNLKSVTLVWHSSSAIDPDHLRRQLDDETVTGEVRESLQQRFDLYQQAQEKRTDLLDTNEHCMTKLDELTSRLGAIQTREGLAEVRIGTVMNEMKELIQRTDKYDIRNQ</sequence>
<gene>
    <name evidence="2" type="ORF">BFV95_4566</name>
</gene>
<keyword evidence="1" id="KW-1133">Transmembrane helix</keyword>
<dbReference type="Proteomes" id="UP000095392">
    <property type="component" value="Unassembled WGS sequence"/>
</dbReference>
<keyword evidence="1" id="KW-0812">Transmembrane</keyword>
<protein>
    <submittedName>
        <fullName evidence="2">Uncharacterized protein</fullName>
    </submittedName>
</protein>
<keyword evidence="3" id="KW-1185">Reference proteome</keyword>
<dbReference type="RefSeq" id="WP_069945314.1">
    <property type="nucleotide sequence ID" value="NZ_MIPW01000063.1"/>
</dbReference>
<evidence type="ECO:0000313" key="3">
    <source>
        <dbReference type="Proteomes" id="UP000095392"/>
    </source>
</evidence>
<dbReference type="AlphaFoldDB" id="A0AB36FL74"/>
<reference evidence="2 3" key="1">
    <citation type="submission" date="2016-09" db="EMBL/GenBank/DDBJ databases">
        <title>Draft Genome Sequence of four Alteromonas macleodii strains isolated from copper coupons and grown long-term at elevated copper levels.</title>
        <authorList>
            <person name="Cusick K."/>
            <person name="Dale J."/>
            <person name="Little B."/>
            <person name="Biffinger J."/>
        </authorList>
    </citation>
    <scope>NUCLEOTIDE SEQUENCE [LARGE SCALE GENOMIC DNA]</scope>
    <source>
        <strain evidence="2 3">KCP01</strain>
    </source>
</reference>
<proteinExistence type="predicted"/>
<dbReference type="EMBL" id="MIPY01000058">
    <property type="protein sequence ID" value="OES24807.1"/>
    <property type="molecule type" value="Genomic_DNA"/>
</dbReference>